<reference evidence="2" key="1">
    <citation type="journal article" date="2020" name="Cell">
        <title>Large-Scale Comparative Analyses of Tick Genomes Elucidate Their Genetic Diversity and Vector Capacities.</title>
        <authorList>
            <consortium name="Tick Genome and Microbiome Consortium (TIGMIC)"/>
            <person name="Jia N."/>
            <person name="Wang J."/>
            <person name="Shi W."/>
            <person name="Du L."/>
            <person name="Sun Y."/>
            <person name="Zhan W."/>
            <person name="Jiang J.F."/>
            <person name="Wang Q."/>
            <person name="Zhang B."/>
            <person name="Ji P."/>
            <person name="Bell-Sakyi L."/>
            <person name="Cui X.M."/>
            <person name="Yuan T.T."/>
            <person name="Jiang B.G."/>
            <person name="Yang W.F."/>
            <person name="Lam T.T."/>
            <person name="Chang Q.C."/>
            <person name="Ding S.J."/>
            <person name="Wang X.J."/>
            <person name="Zhu J.G."/>
            <person name="Ruan X.D."/>
            <person name="Zhao L."/>
            <person name="Wei J.T."/>
            <person name="Ye R.Z."/>
            <person name="Que T.C."/>
            <person name="Du C.H."/>
            <person name="Zhou Y.H."/>
            <person name="Cheng J.X."/>
            <person name="Dai P.F."/>
            <person name="Guo W.B."/>
            <person name="Han X.H."/>
            <person name="Huang E.J."/>
            <person name="Li L.F."/>
            <person name="Wei W."/>
            <person name="Gao Y.C."/>
            <person name="Liu J.Z."/>
            <person name="Shao H.Z."/>
            <person name="Wang X."/>
            <person name="Wang C.C."/>
            <person name="Yang T.C."/>
            <person name="Huo Q.B."/>
            <person name="Li W."/>
            <person name="Chen H.Y."/>
            <person name="Chen S.E."/>
            <person name="Zhou L.G."/>
            <person name="Ni X.B."/>
            <person name="Tian J.H."/>
            <person name="Sheng Y."/>
            <person name="Liu T."/>
            <person name="Pan Y.S."/>
            <person name="Xia L.Y."/>
            <person name="Li J."/>
            <person name="Zhao F."/>
            <person name="Cao W.C."/>
        </authorList>
    </citation>
    <scope>NUCLEOTIDE SEQUENCE</scope>
    <source>
        <strain evidence="2">Rmic-2018</strain>
    </source>
</reference>
<dbReference type="AlphaFoldDB" id="A0A9J6EDK4"/>
<dbReference type="SUPFAM" id="SSF49599">
    <property type="entry name" value="TRAF domain-like"/>
    <property type="match status" value="1"/>
</dbReference>
<dbReference type="Proteomes" id="UP000821866">
    <property type="component" value="Chromosome 3"/>
</dbReference>
<evidence type="ECO:0000313" key="3">
    <source>
        <dbReference type="Proteomes" id="UP000821866"/>
    </source>
</evidence>
<evidence type="ECO:0000259" key="1">
    <source>
        <dbReference type="Pfam" id="PF21355"/>
    </source>
</evidence>
<dbReference type="EMBL" id="JABSTU010000005">
    <property type="protein sequence ID" value="KAH8032181.1"/>
    <property type="molecule type" value="Genomic_DNA"/>
</dbReference>
<feature type="domain" description="TRAF1-6 MATH" evidence="1">
    <location>
        <begin position="29"/>
        <end position="133"/>
    </location>
</feature>
<accession>A0A9J6EDK4</accession>
<name>A0A9J6EDK4_RHIMP</name>
<keyword evidence="3" id="KW-1185">Reference proteome</keyword>
<evidence type="ECO:0000313" key="2">
    <source>
        <dbReference type="EMBL" id="KAH8032181.1"/>
    </source>
</evidence>
<proteinExistence type="predicted"/>
<comment type="caution">
    <text evidence="2">The sequence shown here is derived from an EMBL/GenBank/DDBJ whole genome shotgun (WGS) entry which is preliminary data.</text>
</comment>
<gene>
    <name evidence="2" type="ORF">HPB51_023599</name>
</gene>
<dbReference type="Pfam" id="PF21355">
    <property type="entry name" value="TRAF-mep_MATH"/>
    <property type="match status" value="1"/>
</dbReference>
<protein>
    <recommendedName>
        <fullName evidence="1">TRAF1-6 MATH domain-containing protein</fullName>
    </recommendedName>
</protein>
<organism evidence="2 3">
    <name type="scientific">Rhipicephalus microplus</name>
    <name type="common">Cattle tick</name>
    <name type="synonym">Boophilus microplus</name>
    <dbReference type="NCBI Taxonomy" id="6941"/>
    <lineage>
        <taxon>Eukaryota</taxon>
        <taxon>Metazoa</taxon>
        <taxon>Ecdysozoa</taxon>
        <taxon>Arthropoda</taxon>
        <taxon>Chelicerata</taxon>
        <taxon>Arachnida</taxon>
        <taxon>Acari</taxon>
        <taxon>Parasitiformes</taxon>
        <taxon>Ixodida</taxon>
        <taxon>Ixodoidea</taxon>
        <taxon>Ixodidae</taxon>
        <taxon>Rhipicephalinae</taxon>
        <taxon>Rhipicephalus</taxon>
        <taxon>Boophilus</taxon>
    </lineage>
</organism>
<reference evidence="2" key="2">
    <citation type="submission" date="2021-09" db="EMBL/GenBank/DDBJ databases">
        <authorList>
            <person name="Jia N."/>
            <person name="Wang J."/>
            <person name="Shi W."/>
            <person name="Du L."/>
            <person name="Sun Y."/>
            <person name="Zhan W."/>
            <person name="Jiang J."/>
            <person name="Wang Q."/>
            <person name="Zhang B."/>
            <person name="Ji P."/>
            <person name="Sakyi L.B."/>
            <person name="Cui X."/>
            <person name="Yuan T."/>
            <person name="Jiang B."/>
            <person name="Yang W."/>
            <person name="Lam T.T.-Y."/>
            <person name="Chang Q."/>
            <person name="Ding S."/>
            <person name="Wang X."/>
            <person name="Zhu J."/>
            <person name="Ruan X."/>
            <person name="Zhao L."/>
            <person name="Wei J."/>
            <person name="Que T."/>
            <person name="Du C."/>
            <person name="Cheng J."/>
            <person name="Dai P."/>
            <person name="Han X."/>
            <person name="Huang E."/>
            <person name="Gao Y."/>
            <person name="Liu J."/>
            <person name="Shao H."/>
            <person name="Ye R."/>
            <person name="Li L."/>
            <person name="Wei W."/>
            <person name="Wang X."/>
            <person name="Wang C."/>
            <person name="Huo Q."/>
            <person name="Li W."/>
            <person name="Guo W."/>
            <person name="Chen H."/>
            <person name="Chen S."/>
            <person name="Zhou L."/>
            <person name="Zhou L."/>
            <person name="Ni X."/>
            <person name="Tian J."/>
            <person name="Zhou Y."/>
            <person name="Sheng Y."/>
            <person name="Liu T."/>
            <person name="Pan Y."/>
            <person name="Xia L."/>
            <person name="Li J."/>
            <person name="Zhao F."/>
            <person name="Cao W."/>
        </authorList>
    </citation>
    <scope>NUCLEOTIDE SEQUENCE</scope>
    <source>
        <strain evidence="2">Rmic-2018</strain>
        <tissue evidence="2">Larvae</tissue>
    </source>
</reference>
<dbReference type="Gene3D" id="2.60.210.10">
    <property type="entry name" value="Apoptosis, Tumor Necrosis Factor Receptor Associated Protein 2, Chain A"/>
    <property type="match status" value="1"/>
</dbReference>
<sequence length="138" mass="15589">MVEFLDVYARLNSLFMNPFTTDTKTGAIAGYTLAVQCRLTKEETGSSNVLFIIYLIDGPWDNNVVWPFRKKITLTLTHPSDYTKDMSWPIPLNQKDMVRKPEPGRGNAGACSGKVDWCLLDSVGFIVNKSLYVHIELK</sequence>
<dbReference type="InterPro" id="IPR008974">
    <property type="entry name" value="TRAF-like"/>
</dbReference>
<dbReference type="InterPro" id="IPR049342">
    <property type="entry name" value="TRAF1-6_MATH_dom"/>
</dbReference>